<proteinExistence type="predicted"/>
<dbReference type="AlphaFoldDB" id="A0A8X6RFN2"/>
<gene>
    <name evidence="2" type="ORF">TNCV_3682731</name>
</gene>
<dbReference type="EMBL" id="BMAU01021135">
    <property type="protein sequence ID" value="GFX91687.1"/>
    <property type="molecule type" value="Genomic_DNA"/>
</dbReference>
<name>A0A8X6RFN2_TRICX</name>
<dbReference type="Proteomes" id="UP000887159">
    <property type="component" value="Unassembled WGS sequence"/>
</dbReference>
<dbReference type="InterPro" id="IPR036397">
    <property type="entry name" value="RNaseH_sf"/>
</dbReference>
<reference evidence="2" key="1">
    <citation type="submission" date="2020-08" db="EMBL/GenBank/DDBJ databases">
        <title>Multicomponent nature underlies the extraordinary mechanical properties of spider dragline silk.</title>
        <authorList>
            <person name="Kono N."/>
            <person name="Nakamura H."/>
            <person name="Mori M."/>
            <person name="Yoshida Y."/>
            <person name="Ohtoshi R."/>
            <person name="Malay A.D."/>
            <person name="Moran D.A.P."/>
            <person name="Tomita M."/>
            <person name="Numata K."/>
            <person name="Arakawa K."/>
        </authorList>
    </citation>
    <scope>NUCLEOTIDE SEQUENCE</scope>
</reference>
<dbReference type="Gene3D" id="3.30.420.10">
    <property type="entry name" value="Ribonuclease H-like superfamily/Ribonuclease H"/>
    <property type="match status" value="1"/>
</dbReference>
<evidence type="ECO:0000256" key="1">
    <source>
        <dbReference type="SAM" id="MobiDB-lite"/>
    </source>
</evidence>
<sequence>MKKVIQISTDRQICRATAREFASRQRPAHNVLFVKQLLTDKRITVLEHPPYSPHLPLFDFYPFSKVKNAFKGTHFQSVEEIGESRRSRRRETFVVLLRRSPQRVTPPEARDRRSPSLQDDNDGH</sequence>
<keyword evidence="3" id="KW-1185">Reference proteome</keyword>
<feature type="region of interest" description="Disordered" evidence="1">
    <location>
        <begin position="97"/>
        <end position="124"/>
    </location>
</feature>
<evidence type="ECO:0008006" key="4">
    <source>
        <dbReference type="Google" id="ProtNLM"/>
    </source>
</evidence>
<evidence type="ECO:0000313" key="2">
    <source>
        <dbReference type="EMBL" id="GFX91687.1"/>
    </source>
</evidence>
<organism evidence="2 3">
    <name type="scientific">Trichonephila clavipes</name>
    <name type="common">Golden silk orbweaver</name>
    <name type="synonym">Nephila clavipes</name>
    <dbReference type="NCBI Taxonomy" id="2585209"/>
    <lineage>
        <taxon>Eukaryota</taxon>
        <taxon>Metazoa</taxon>
        <taxon>Ecdysozoa</taxon>
        <taxon>Arthropoda</taxon>
        <taxon>Chelicerata</taxon>
        <taxon>Arachnida</taxon>
        <taxon>Araneae</taxon>
        <taxon>Araneomorphae</taxon>
        <taxon>Entelegynae</taxon>
        <taxon>Araneoidea</taxon>
        <taxon>Nephilidae</taxon>
        <taxon>Trichonephila</taxon>
    </lineage>
</organism>
<evidence type="ECO:0000313" key="3">
    <source>
        <dbReference type="Proteomes" id="UP000887159"/>
    </source>
</evidence>
<accession>A0A8X6RFN2</accession>
<dbReference type="GO" id="GO:0003676">
    <property type="term" value="F:nucleic acid binding"/>
    <property type="evidence" value="ECO:0007669"/>
    <property type="project" value="InterPro"/>
</dbReference>
<protein>
    <recommendedName>
        <fullName evidence="4">Histone-lysine N-methyltransferase SETMAR</fullName>
    </recommendedName>
</protein>
<comment type="caution">
    <text evidence="2">The sequence shown here is derived from an EMBL/GenBank/DDBJ whole genome shotgun (WGS) entry which is preliminary data.</text>
</comment>